<comment type="caution">
    <text evidence="3">The sequence shown here is derived from an EMBL/GenBank/DDBJ whole genome shotgun (WGS) entry which is preliminary data.</text>
</comment>
<accession>A0A9P5NC33</accession>
<dbReference type="AlphaFoldDB" id="A0A9P5NC33"/>
<evidence type="ECO:0000313" key="3">
    <source>
        <dbReference type="EMBL" id="KAF8874877.1"/>
    </source>
</evidence>
<keyword evidence="1" id="KW-0472">Membrane</keyword>
<keyword evidence="4" id="KW-1185">Reference proteome</keyword>
<dbReference type="Proteomes" id="UP000724874">
    <property type="component" value="Unassembled WGS sequence"/>
</dbReference>
<dbReference type="Pfam" id="PF11563">
    <property type="entry name" value="Protoglobin"/>
    <property type="match status" value="1"/>
</dbReference>
<dbReference type="EMBL" id="JADNYJ010000206">
    <property type="protein sequence ID" value="KAF8874877.1"/>
    <property type="molecule type" value="Genomic_DNA"/>
</dbReference>
<keyword evidence="1" id="KW-0812">Transmembrane</keyword>
<name>A0A9P5NC33_GYMJU</name>
<gene>
    <name evidence="3" type="ORF">CPB84DRAFT_1689906</name>
</gene>
<dbReference type="InterPro" id="IPR044398">
    <property type="entry name" value="Globin-sensor_dom"/>
</dbReference>
<sequence length="233" mass="25897">MEHISEAELNDLQYRVQYLRKFIDFTEKDAAALHAARDVVAPLVPAVVDAVYTKLLSFDITSKSFVPRQTGYNGEAPANLSDLSLTHPQIAFRKDFLAGYLKKLVTMDYSNPSSWEYLDKVGLMHTGQAGFAHRITKPALRVEYIHCAILLGYVEDILVNAVVTHPDLDLETKNAVARAANKIIWIQNDLFARHYLADETLSIGTIPFKKPTLLAVAAGLLGLGILLGRFSRT</sequence>
<dbReference type="PANTHER" id="PTHR42071">
    <property type="entry name" value="PROTOGLOBIN DOMAIN-CONTAINING PROTEIN"/>
    <property type="match status" value="1"/>
</dbReference>
<dbReference type="OrthoDB" id="10027058at2759"/>
<evidence type="ECO:0000259" key="2">
    <source>
        <dbReference type="Pfam" id="PF11563"/>
    </source>
</evidence>
<dbReference type="InterPro" id="IPR012292">
    <property type="entry name" value="Globin/Proto"/>
</dbReference>
<organism evidence="3 4">
    <name type="scientific">Gymnopilus junonius</name>
    <name type="common">Spectacular rustgill mushroom</name>
    <name type="synonym">Gymnopilus spectabilis subsp. junonius</name>
    <dbReference type="NCBI Taxonomy" id="109634"/>
    <lineage>
        <taxon>Eukaryota</taxon>
        <taxon>Fungi</taxon>
        <taxon>Dikarya</taxon>
        <taxon>Basidiomycota</taxon>
        <taxon>Agaricomycotina</taxon>
        <taxon>Agaricomycetes</taxon>
        <taxon>Agaricomycetidae</taxon>
        <taxon>Agaricales</taxon>
        <taxon>Agaricineae</taxon>
        <taxon>Hymenogastraceae</taxon>
        <taxon>Gymnopilus</taxon>
    </lineage>
</organism>
<evidence type="ECO:0000256" key="1">
    <source>
        <dbReference type="SAM" id="Phobius"/>
    </source>
</evidence>
<dbReference type="GO" id="GO:0020037">
    <property type="term" value="F:heme binding"/>
    <property type="evidence" value="ECO:0007669"/>
    <property type="project" value="InterPro"/>
</dbReference>
<feature type="transmembrane region" description="Helical" evidence="1">
    <location>
        <begin position="212"/>
        <end position="230"/>
    </location>
</feature>
<keyword evidence="1" id="KW-1133">Transmembrane helix</keyword>
<reference evidence="3" key="1">
    <citation type="submission" date="2020-11" db="EMBL/GenBank/DDBJ databases">
        <authorList>
            <consortium name="DOE Joint Genome Institute"/>
            <person name="Ahrendt S."/>
            <person name="Riley R."/>
            <person name="Andreopoulos W."/>
            <person name="LaButti K."/>
            <person name="Pangilinan J."/>
            <person name="Ruiz-duenas F.J."/>
            <person name="Barrasa J.M."/>
            <person name="Sanchez-Garcia M."/>
            <person name="Camarero S."/>
            <person name="Miyauchi S."/>
            <person name="Serrano A."/>
            <person name="Linde D."/>
            <person name="Babiker R."/>
            <person name="Drula E."/>
            <person name="Ayuso-Fernandez I."/>
            <person name="Pacheco R."/>
            <person name="Padilla G."/>
            <person name="Ferreira P."/>
            <person name="Barriuso J."/>
            <person name="Kellner H."/>
            <person name="Castanera R."/>
            <person name="Alfaro M."/>
            <person name="Ramirez L."/>
            <person name="Pisabarro A.G."/>
            <person name="Kuo A."/>
            <person name="Tritt A."/>
            <person name="Lipzen A."/>
            <person name="He G."/>
            <person name="Yan M."/>
            <person name="Ng V."/>
            <person name="Cullen D."/>
            <person name="Martin F."/>
            <person name="Rosso M.-N."/>
            <person name="Henrissat B."/>
            <person name="Hibbett D."/>
            <person name="Martinez A.T."/>
            <person name="Grigoriev I.V."/>
        </authorList>
    </citation>
    <scope>NUCLEOTIDE SEQUENCE</scope>
    <source>
        <strain evidence="3">AH 44721</strain>
    </source>
</reference>
<feature type="domain" description="Globin-sensor" evidence="2">
    <location>
        <begin position="13"/>
        <end position="199"/>
    </location>
</feature>
<evidence type="ECO:0000313" key="4">
    <source>
        <dbReference type="Proteomes" id="UP000724874"/>
    </source>
</evidence>
<proteinExistence type="predicted"/>
<dbReference type="Gene3D" id="1.10.490.10">
    <property type="entry name" value="Globins"/>
    <property type="match status" value="1"/>
</dbReference>
<protein>
    <submittedName>
        <fullName evidence="3">Protoglobin-domain-containing protein</fullName>
    </submittedName>
</protein>
<dbReference type="PANTHER" id="PTHR42071:SF1">
    <property type="entry name" value="GLOBIN-SENSOR DOMAIN-CONTAINING PROTEIN"/>
    <property type="match status" value="1"/>
</dbReference>
<dbReference type="GO" id="GO:0019825">
    <property type="term" value="F:oxygen binding"/>
    <property type="evidence" value="ECO:0007669"/>
    <property type="project" value="InterPro"/>
</dbReference>